<sequence length="725" mass="78257">MSEKRRELKGHSSGRLQRKRYFIEKAQARSSDKRAGSLQLRRDEAAFFEWKGRLEEQSSKLASVLDSLHTIEEESISTCVGVVEEAAANLQQLFSAEMGWGSSALHRLFQSLSTPRVQGSGRSIVVGEGKEKATAEVVTGDVSKQKKDSAVAGRSTGADLLLLASQCVRPDLSYACLELLSVITSFESAGAFVTSVFDVSGMHSLVGSMEVELSLSTAQARLELLIWLSSNVMQLRKVREIAIGQGLPLLLLHAVQKYGYHREGAAVAFSMCADDGSAYVLYSKVMEVVHVLVEEMQCTAMEGRGRRVEKENGEEKKRQEMESGGMRADSVSAHSVGCVTTHAADKELPLIIAVLNNMVWSLTSILMASRWEGAAEDISMSKWKRVVTSMHGVKQEQWSQLVSDMVAILSMPEYLALPSFLSSTSLPLSLPSHHPFSPPLASHVHAARQGCEGELRCLVTTCLHLLVYIVQSAFEVGVGEAKAGEKGGAKSQVGMVKDISSRIAASLIFDGGEGNPSPLSSLFVAGWQWIAADMYQSKQVEGGEDESGGVNSNNVLHTLNVCANTCFAAPVFPSISPSLIPAFIAVSAVMLRLKCGEVQAKVGNGMDKNGEKGGEAREAIEDLEIDAQVEEALRLVCNCCIYMATSIQDGSNDISTFSNCMRDLQSWLDVLSQLSYLRPLSAEERRLALQACFTVTSLVGGSIHTDDVSTVVASTRALLTSMVAG</sequence>
<feature type="compositionally biased region" description="Basic and acidic residues" evidence="1">
    <location>
        <begin position="304"/>
        <end position="321"/>
    </location>
</feature>
<gene>
    <name evidence="2" type="ORF">PBIL07802_LOCUS14026</name>
</gene>
<protein>
    <submittedName>
        <fullName evidence="2">Uncharacterized protein</fullName>
    </submittedName>
</protein>
<proteinExistence type="predicted"/>
<dbReference type="AlphaFoldDB" id="A0A7S3DAJ5"/>
<accession>A0A7S3DAJ5</accession>
<evidence type="ECO:0000313" key="2">
    <source>
        <dbReference type="EMBL" id="CAE0251801.1"/>
    </source>
</evidence>
<name>A0A7S3DAJ5_9EUKA</name>
<dbReference type="EMBL" id="HBIB01021598">
    <property type="protein sequence ID" value="CAE0251801.1"/>
    <property type="molecule type" value="Transcribed_RNA"/>
</dbReference>
<feature type="region of interest" description="Disordered" evidence="1">
    <location>
        <begin position="304"/>
        <end position="326"/>
    </location>
</feature>
<reference evidence="2" key="1">
    <citation type="submission" date="2021-01" db="EMBL/GenBank/DDBJ databases">
        <authorList>
            <person name="Corre E."/>
            <person name="Pelletier E."/>
            <person name="Niang G."/>
            <person name="Scheremetjew M."/>
            <person name="Finn R."/>
            <person name="Kale V."/>
            <person name="Holt S."/>
            <person name="Cochrane G."/>
            <person name="Meng A."/>
            <person name="Brown T."/>
            <person name="Cohen L."/>
        </authorList>
    </citation>
    <scope>NUCLEOTIDE SEQUENCE</scope>
    <source>
        <strain evidence="2">NIES-2562</strain>
    </source>
</reference>
<evidence type="ECO:0000256" key="1">
    <source>
        <dbReference type="SAM" id="MobiDB-lite"/>
    </source>
</evidence>
<organism evidence="2">
    <name type="scientific">Palpitomonas bilix</name>
    <dbReference type="NCBI Taxonomy" id="652834"/>
    <lineage>
        <taxon>Eukaryota</taxon>
        <taxon>Eukaryota incertae sedis</taxon>
    </lineage>
</organism>